<protein>
    <submittedName>
        <fullName evidence="1">LARGE xylosyl- and glucuronyltransferase 1</fullName>
    </submittedName>
</protein>
<dbReference type="EMBL" id="CM037619">
    <property type="protein sequence ID" value="KAH8006823.1"/>
    <property type="molecule type" value="Genomic_DNA"/>
</dbReference>
<sequence length="103" mass="12130">MHRYLLELPILVKRKAGPLQQGSASAFKVISLKLWQDQEYEFTVLPNAYMIHMPHAPSFDITKFRSNKQYRICLKTLKEEFQQDMSRRYGFAALKYLTAENNS</sequence>
<evidence type="ECO:0000313" key="2">
    <source>
        <dbReference type="Proteomes" id="UP000827872"/>
    </source>
</evidence>
<gene>
    <name evidence="1" type="primary">LARGE1_1</name>
    <name evidence="1" type="ORF">K3G42_013833</name>
</gene>
<proteinExistence type="predicted"/>
<dbReference type="Proteomes" id="UP000827872">
    <property type="component" value="Linkage Group LG06"/>
</dbReference>
<organism evidence="1 2">
    <name type="scientific">Sphaerodactylus townsendi</name>
    <dbReference type="NCBI Taxonomy" id="933632"/>
    <lineage>
        <taxon>Eukaryota</taxon>
        <taxon>Metazoa</taxon>
        <taxon>Chordata</taxon>
        <taxon>Craniata</taxon>
        <taxon>Vertebrata</taxon>
        <taxon>Euteleostomi</taxon>
        <taxon>Lepidosauria</taxon>
        <taxon>Squamata</taxon>
        <taxon>Bifurcata</taxon>
        <taxon>Gekkota</taxon>
        <taxon>Sphaerodactylidae</taxon>
        <taxon>Sphaerodactylus</taxon>
    </lineage>
</organism>
<comment type="caution">
    <text evidence="1">The sequence shown here is derived from an EMBL/GenBank/DDBJ whole genome shotgun (WGS) entry which is preliminary data.</text>
</comment>
<evidence type="ECO:0000313" key="1">
    <source>
        <dbReference type="EMBL" id="KAH8006823.1"/>
    </source>
</evidence>
<keyword evidence="2" id="KW-1185">Reference proteome</keyword>
<name>A0ACB8FML8_9SAUR</name>
<reference evidence="1" key="1">
    <citation type="submission" date="2021-08" db="EMBL/GenBank/DDBJ databases">
        <title>The first chromosome-level gecko genome reveals the dynamic sex chromosomes of Neotropical dwarf geckos (Sphaerodactylidae: Sphaerodactylus).</title>
        <authorList>
            <person name="Pinto B.J."/>
            <person name="Keating S.E."/>
            <person name="Gamble T."/>
        </authorList>
    </citation>
    <scope>NUCLEOTIDE SEQUENCE</scope>
    <source>
        <strain evidence="1">TG3544</strain>
    </source>
</reference>
<accession>A0ACB8FML8</accession>